<feature type="region of interest" description="Disordered" evidence="1">
    <location>
        <begin position="1"/>
        <end position="56"/>
    </location>
</feature>
<name>A0A653K3E9_9GAMM</name>
<feature type="compositionally biased region" description="Basic and acidic residues" evidence="1">
    <location>
        <begin position="23"/>
        <end position="36"/>
    </location>
</feature>
<reference evidence="2 3" key="1">
    <citation type="submission" date="2019-10" db="EMBL/GenBank/DDBJ databases">
        <authorList>
            <person name="Karimi E."/>
        </authorList>
    </citation>
    <scope>NUCLEOTIDE SEQUENCE [LARGE SCALE GENOMIC DNA]</scope>
    <source>
        <strain evidence="2">Acinetobacter sp. 8BE</strain>
    </source>
</reference>
<dbReference type="EMBL" id="CABWKZ010000014">
    <property type="protein sequence ID" value="VXA55354.1"/>
    <property type="molecule type" value="Genomic_DNA"/>
</dbReference>
<organism evidence="2 3">
    <name type="scientific">Acinetobacter proteolyticus</name>
    <dbReference type="NCBI Taxonomy" id="1776741"/>
    <lineage>
        <taxon>Bacteria</taxon>
        <taxon>Pseudomonadati</taxon>
        <taxon>Pseudomonadota</taxon>
        <taxon>Gammaproteobacteria</taxon>
        <taxon>Moraxellales</taxon>
        <taxon>Moraxellaceae</taxon>
        <taxon>Acinetobacter</taxon>
    </lineage>
</organism>
<sequence>MLSMLYSTLTKKAHRPSKSRVLLLKERDKYEHKNERSQTNVHSTWSDGNANSSLCI</sequence>
<dbReference type="AlphaFoldDB" id="A0A653K3E9"/>
<evidence type="ECO:0000256" key="1">
    <source>
        <dbReference type="SAM" id="MobiDB-lite"/>
    </source>
</evidence>
<accession>A0A653K3E9</accession>
<dbReference type="Proteomes" id="UP000430404">
    <property type="component" value="Unassembled WGS sequence"/>
</dbReference>
<feature type="compositionally biased region" description="Polar residues" evidence="1">
    <location>
        <begin position="37"/>
        <end position="56"/>
    </location>
</feature>
<protein>
    <submittedName>
        <fullName evidence="2">Uncharacterized protein</fullName>
    </submittedName>
</protein>
<evidence type="ECO:0000313" key="2">
    <source>
        <dbReference type="EMBL" id="VXA55354.1"/>
    </source>
</evidence>
<gene>
    <name evidence="2" type="ORF">ACI8B_210145</name>
</gene>
<proteinExistence type="predicted"/>
<evidence type="ECO:0000313" key="3">
    <source>
        <dbReference type="Proteomes" id="UP000430404"/>
    </source>
</evidence>
<feature type="compositionally biased region" description="Polar residues" evidence="1">
    <location>
        <begin position="1"/>
        <end position="10"/>
    </location>
</feature>